<feature type="non-terminal residue" evidence="1">
    <location>
        <position position="438"/>
    </location>
</feature>
<dbReference type="EMBL" id="LAZR01047596">
    <property type="protein sequence ID" value="KKK93854.1"/>
    <property type="molecule type" value="Genomic_DNA"/>
</dbReference>
<evidence type="ECO:0000313" key="1">
    <source>
        <dbReference type="EMBL" id="KKK93854.1"/>
    </source>
</evidence>
<reference evidence="1" key="1">
    <citation type="journal article" date="2015" name="Nature">
        <title>Complex archaea that bridge the gap between prokaryotes and eukaryotes.</title>
        <authorList>
            <person name="Spang A."/>
            <person name="Saw J.H."/>
            <person name="Jorgensen S.L."/>
            <person name="Zaremba-Niedzwiedzka K."/>
            <person name="Martijn J."/>
            <person name="Lind A.E."/>
            <person name="van Eijk R."/>
            <person name="Schleper C."/>
            <person name="Guy L."/>
            <person name="Ettema T.J."/>
        </authorList>
    </citation>
    <scope>NUCLEOTIDE SEQUENCE</scope>
</reference>
<sequence>AEQAHKLFGDLTAGKGLSARMLAAYQTMLASGDRLRVLAQTAKESGSNADRLAVHRHVELHAALMAEIKGSQKEIARALGSMRIMKDASEQSFKEFDEITRLMGGHKNQNKLLDSILQTRNIDDLSVVVQRTTGQTIKAAIVEVAINGLLSGLKTHAINFASNFGQLFIGTYDKYLAAAIGRGRQFAGLGQVERITLREANLDFVTKVTSTTNALRLGRQAFKEGKPITDIRQRIEFDTRRAITSNREDFVGATINAVGDLIRIPGRGLIAGDEVFKYMNREAETVSLSYRQAWMEADHQKLTGAKREKYIKDRSKLLTEEPTPEIQALAVKRARYYTFQENPRTIFGPVIEKAINVHPFVKLVIAPFMRTPLNILRQAFIDRTPLALFMKETREAIMRGGVEGDMAIARMTMGTGAMITGYVMMDKLTDPESQIQVV</sequence>
<gene>
    <name evidence="1" type="ORF">LCGC14_2688720</name>
</gene>
<comment type="caution">
    <text evidence="1">The sequence shown here is derived from an EMBL/GenBank/DDBJ whole genome shotgun (WGS) entry which is preliminary data.</text>
</comment>
<dbReference type="AlphaFoldDB" id="A0A0F9BTY5"/>
<protein>
    <submittedName>
        <fullName evidence="1">Uncharacterized protein</fullName>
    </submittedName>
</protein>
<feature type="non-terminal residue" evidence="1">
    <location>
        <position position="1"/>
    </location>
</feature>
<organism evidence="1">
    <name type="scientific">marine sediment metagenome</name>
    <dbReference type="NCBI Taxonomy" id="412755"/>
    <lineage>
        <taxon>unclassified sequences</taxon>
        <taxon>metagenomes</taxon>
        <taxon>ecological metagenomes</taxon>
    </lineage>
</organism>
<name>A0A0F9BTY5_9ZZZZ</name>
<accession>A0A0F9BTY5</accession>
<proteinExistence type="predicted"/>